<evidence type="ECO:0000256" key="1">
    <source>
        <dbReference type="SAM" id="SignalP"/>
    </source>
</evidence>
<organism evidence="2 3">
    <name type="scientific">Spirobacillus cienkowskii</name>
    <dbReference type="NCBI Taxonomy" id="495820"/>
    <lineage>
        <taxon>Bacteria</taxon>
        <taxon>Pseudomonadati</taxon>
        <taxon>Bdellovibrionota</taxon>
        <taxon>Oligoflexia</taxon>
        <taxon>Silvanigrellales</taxon>
        <taxon>Spirobacillus</taxon>
    </lineage>
</organism>
<accession>A0A369KQG9</accession>
<proteinExistence type="predicted"/>
<dbReference type="EMBL" id="QOVW01000080">
    <property type="protein sequence ID" value="RDB35620.1"/>
    <property type="molecule type" value="Genomic_DNA"/>
</dbReference>
<evidence type="ECO:0000313" key="3">
    <source>
        <dbReference type="Proteomes" id="UP000253934"/>
    </source>
</evidence>
<protein>
    <recommendedName>
        <fullName evidence="4">Outer membrane protein assembly factor BamE</fullName>
    </recommendedName>
</protein>
<keyword evidence="3" id="KW-1185">Reference proteome</keyword>
<keyword evidence="1" id="KW-0732">Signal</keyword>
<reference evidence="2" key="1">
    <citation type="submission" date="2018-04" db="EMBL/GenBank/DDBJ databases">
        <title>Draft genome sequence of the Candidatus Spirobacillus cienkowskii, a pathogen of freshwater Daphnia species, reconstructed from hemolymph metagenomic reads.</title>
        <authorList>
            <person name="Bresciani L."/>
            <person name="Lemos L.N."/>
            <person name="Wale N."/>
            <person name="Lin J.Y."/>
            <person name="Fernandes G.R."/>
            <person name="Duffy M.A."/>
            <person name="Rodrigues J.M."/>
        </authorList>
    </citation>
    <scope>NUCLEOTIDE SEQUENCE [LARGE SCALE GENOMIC DNA]</scope>
    <source>
        <strain evidence="2">Binning01</strain>
    </source>
</reference>
<feature type="signal peptide" evidence="1">
    <location>
        <begin position="1"/>
        <end position="25"/>
    </location>
</feature>
<evidence type="ECO:0000313" key="2">
    <source>
        <dbReference type="EMBL" id="RDB35620.1"/>
    </source>
</evidence>
<dbReference type="PROSITE" id="PS51257">
    <property type="entry name" value="PROKAR_LIPOPROTEIN"/>
    <property type="match status" value="1"/>
</dbReference>
<dbReference type="AlphaFoldDB" id="A0A369KQG9"/>
<comment type="caution">
    <text evidence="2">The sequence shown here is derived from an EMBL/GenBank/DDBJ whole genome shotgun (WGS) entry which is preliminary data.</text>
</comment>
<sequence>MKMKVYQVICIFFCTCFLYSCIATGGRDFPGNVKDIKIGVTTRQEIENKFGFPFKADITNGLKSYMYHYFKFYLFLDPNSKELFLSFNEDDTVKNYGFYSTFKEDKKIIFN</sequence>
<name>A0A369KQG9_9BACT</name>
<gene>
    <name evidence="2" type="ORF">DCC88_09405</name>
</gene>
<dbReference type="Proteomes" id="UP000253934">
    <property type="component" value="Unassembled WGS sequence"/>
</dbReference>
<evidence type="ECO:0008006" key="4">
    <source>
        <dbReference type="Google" id="ProtNLM"/>
    </source>
</evidence>
<feature type="chain" id="PRO_5016719691" description="Outer membrane protein assembly factor BamE" evidence="1">
    <location>
        <begin position="26"/>
        <end position="111"/>
    </location>
</feature>